<sequence length="70" mass="8160">KVLVNCMMGMSRSSTCVLAYLMLRQNMTAVEALSEVRRHRDIRPNDGFLRQLADLDNRLRRERGLLENPQ</sequence>
<dbReference type="PANTHER" id="PTHR45682:SF5">
    <property type="entry name" value="DUAL SPECIFICITY PROTEIN PHOSPHATASE"/>
    <property type="match status" value="1"/>
</dbReference>
<evidence type="ECO:0000313" key="5">
    <source>
        <dbReference type="Proteomes" id="UP000595437"/>
    </source>
</evidence>
<dbReference type="Proteomes" id="UP000595437">
    <property type="component" value="Chromosome 19"/>
</dbReference>
<feature type="non-terminal residue" evidence="4">
    <location>
        <position position="1"/>
    </location>
</feature>
<keyword evidence="5" id="KW-1185">Reference proteome</keyword>
<reference evidence="5" key="1">
    <citation type="submission" date="2021-01" db="EMBL/GenBank/DDBJ databases">
        <title>Caligus Genome Assembly.</title>
        <authorList>
            <person name="Gallardo-Escarate C."/>
        </authorList>
    </citation>
    <scope>NUCLEOTIDE SEQUENCE [LARGE SCALE GENOMIC DNA]</scope>
</reference>
<proteinExistence type="predicted"/>
<dbReference type="Proteomes" id="UP000595437">
    <property type="component" value="Chromosome 20"/>
</dbReference>
<evidence type="ECO:0000259" key="2">
    <source>
        <dbReference type="PROSITE" id="PS50056"/>
    </source>
</evidence>
<dbReference type="PANTHER" id="PTHR45682">
    <property type="entry name" value="AGAP008228-PA"/>
    <property type="match status" value="1"/>
</dbReference>
<feature type="domain" description="Tyrosine specific protein phosphatases" evidence="2">
    <location>
        <begin position="1"/>
        <end position="40"/>
    </location>
</feature>
<dbReference type="Gene3D" id="3.90.190.10">
    <property type="entry name" value="Protein tyrosine phosphatase superfamily"/>
    <property type="match status" value="1"/>
</dbReference>
<feature type="active site" description="Phosphocysteine intermediate" evidence="1">
    <location>
        <position position="6"/>
    </location>
</feature>
<organism evidence="4 5">
    <name type="scientific">Caligus rogercresseyi</name>
    <name type="common">Sea louse</name>
    <dbReference type="NCBI Taxonomy" id="217165"/>
    <lineage>
        <taxon>Eukaryota</taxon>
        <taxon>Metazoa</taxon>
        <taxon>Ecdysozoa</taxon>
        <taxon>Arthropoda</taxon>
        <taxon>Crustacea</taxon>
        <taxon>Multicrustacea</taxon>
        <taxon>Hexanauplia</taxon>
        <taxon>Copepoda</taxon>
        <taxon>Siphonostomatoida</taxon>
        <taxon>Caligidae</taxon>
        <taxon>Caligus</taxon>
    </lineage>
</organism>
<dbReference type="InterPro" id="IPR029021">
    <property type="entry name" value="Prot-tyrosine_phosphatase-like"/>
</dbReference>
<evidence type="ECO:0000313" key="4">
    <source>
        <dbReference type="EMBL" id="QQP33168.1"/>
    </source>
</evidence>
<accession>A0A7T8GN80</accession>
<dbReference type="Pfam" id="PF00782">
    <property type="entry name" value="DSPc"/>
    <property type="match status" value="1"/>
</dbReference>
<reference evidence="4" key="2">
    <citation type="journal article" name="Sci. Data">
        <title>Chromosome-scale genome assembly of the sea louse Caligus rogercresseyi by SMRT sequencing and Hi-C analysis.</title>
        <authorList>
            <person name="Gallardo-Escarate C."/>
            <person name="Valenzuela-Munoz V."/>
            <person name="Nunez-Acuna G."/>
            <person name="Valenzuela-Miranda D."/>
            <person name="Goncalves A.T."/>
            <person name="Escobar-Sepulveda H."/>
            <person name="Liachko I."/>
            <person name="Nelson B."/>
            <person name="Roberts S."/>
            <person name="Warren W."/>
        </authorList>
    </citation>
    <scope>NUCLEOTIDE SEQUENCE</scope>
    <source>
        <tissue evidence="4">Whole tissue</tissue>
    </source>
</reference>
<protein>
    <recommendedName>
        <fullName evidence="2">Tyrosine specific protein phosphatases domain-containing protein</fullName>
    </recommendedName>
</protein>
<dbReference type="InterPro" id="IPR000387">
    <property type="entry name" value="Tyr_Pase_dom"/>
</dbReference>
<dbReference type="InterPro" id="IPR000340">
    <property type="entry name" value="Dual-sp_phosphatase_cat-dom"/>
</dbReference>
<dbReference type="InterPro" id="IPR020405">
    <property type="entry name" value="Atypical_DUSP_subfamA"/>
</dbReference>
<dbReference type="GO" id="GO:0008138">
    <property type="term" value="F:protein tyrosine/serine/threonine phosphatase activity"/>
    <property type="evidence" value="ECO:0007669"/>
    <property type="project" value="InterPro"/>
</dbReference>
<dbReference type="GO" id="GO:0005737">
    <property type="term" value="C:cytoplasm"/>
    <property type="evidence" value="ECO:0007669"/>
    <property type="project" value="TreeGrafter"/>
</dbReference>
<name>A0A7T8GN80_CALRO</name>
<dbReference type="AlphaFoldDB" id="A0A7T8GN80"/>
<dbReference type="OrthoDB" id="253091at2759"/>
<evidence type="ECO:0000313" key="3">
    <source>
        <dbReference type="EMBL" id="QQP32518.1"/>
    </source>
</evidence>
<dbReference type="EMBL" id="CP045908">
    <property type="protein sequence ID" value="QQP33168.1"/>
    <property type="molecule type" value="Genomic_DNA"/>
</dbReference>
<dbReference type="SUPFAM" id="SSF52799">
    <property type="entry name" value="(Phosphotyrosine protein) phosphatases II"/>
    <property type="match status" value="1"/>
</dbReference>
<gene>
    <name evidence="4" type="ORF">FKW44_024458</name>
    <name evidence="3" type="ORF">FKW44_024854</name>
</gene>
<dbReference type="GO" id="GO:0043409">
    <property type="term" value="P:negative regulation of MAPK cascade"/>
    <property type="evidence" value="ECO:0007669"/>
    <property type="project" value="TreeGrafter"/>
</dbReference>
<evidence type="ECO:0000256" key="1">
    <source>
        <dbReference type="PIRSR" id="PIRSR620405-1"/>
    </source>
</evidence>
<dbReference type="GO" id="GO:0033549">
    <property type="term" value="F:MAP kinase phosphatase activity"/>
    <property type="evidence" value="ECO:0007669"/>
    <property type="project" value="TreeGrafter"/>
</dbReference>
<dbReference type="PROSITE" id="PS50056">
    <property type="entry name" value="TYR_PHOSPHATASE_2"/>
    <property type="match status" value="1"/>
</dbReference>
<dbReference type="EMBL" id="CP045909">
    <property type="protein sequence ID" value="QQP32518.1"/>
    <property type="molecule type" value="Genomic_DNA"/>
</dbReference>